<dbReference type="Proteomes" id="UP000765509">
    <property type="component" value="Unassembled WGS sequence"/>
</dbReference>
<keyword evidence="1" id="KW-0378">Hydrolase</keyword>
<dbReference type="CDD" id="cd00303">
    <property type="entry name" value="retropepsin_like"/>
    <property type="match status" value="1"/>
</dbReference>
<evidence type="ECO:0000256" key="2">
    <source>
        <dbReference type="SAM" id="MobiDB-lite"/>
    </source>
</evidence>
<evidence type="ECO:0000313" key="4">
    <source>
        <dbReference type="EMBL" id="MBW0466830.1"/>
    </source>
</evidence>
<comment type="caution">
    <text evidence="4">The sequence shown here is derived from an EMBL/GenBank/DDBJ whole genome shotgun (WGS) entry which is preliminary data.</text>
</comment>
<dbReference type="GO" id="GO:0004190">
    <property type="term" value="F:aspartic-type endopeptidase activity"/>
    <property type="evidence" value="ECO:0007669"/>
    <property type="project" value="InterPro"/>
</dbReference>
<dbReference type="InterPro" id="IPR018061">
    <property type="entry name" value="Retropepsins"/>
</dbReference>
<dbReference type="InterPro" id="IPR021109">
    <property type="entry name" value="Peptidase_aspartic_dom_sf"/>
</dbReference>
<sequence length="377" mass="42976">MEDLEKIIVLKYGGTYTSPNFQRVPTEGPMPTNKLIRQFSKEQEEFTKKMIEKSSPPPKQQETQTIEDHKDGNAAPIDQIAEWKNGKPPQISSENEDLQINVGLRQKRKESQSQTQQEDKNETQKYLRKNIPGSYHEGDETEEEIRVLIPTKCKKTKEGKEIDNDNIGIISKGKNQEVQKQDSQKIESKNKVKSTGNTPKLIIEHVMKKILEQKINLTLEEILSMSPTFIDKFQNLTTQEKEVIKPVNMSNIQERLLSLKLQDYDMPRLHYACPLVFLEVFIGRKEYPTMALVDTGSEIDIIPEEIAVKASLTSRKLNMNLRGIGGHTKSLVGISELTKVTIITGEEKEIHLFIAKAAIHTILGRPFLADNNVKLEF</sequence>
<evidence type="ECO:0000259" key="3">
    <source>
        <dbReference type="PROSITE" id="PS50175"/>
    </source>
</evidence>
<evidence type="ECO:0000313" key="5">
    <source>
        <dbReference type="Proteomes" id="UP000765509"/>
    </source>
</evidence>
<dbReference type="Gene3D" id="2.40.70.10">
    <property type="entry name" value="Acid Proteases"/>
    <property type="match status" value="1"/>
</dbReference>
<feature type="domain" description="Peptidase A2" evidence="3">
    <location>
        <begin position="289"/>
        <end position="326"/>
    </location>
</feature>
<feature type="compositionally biased region" description="Basic and acidic residues" evidence="2">
    <location>
        <begin position="174"/>
        <end position="190"/>
    </location>
</feature>
<dbReference type="GO" id="GO:0006508">
    <property type="term" value="P:proteolysis"/>
    <property type="evidence" value="ECO:0007669"/>
    <property type="project" value="InterPro"/>
</dbReference>
<reference evidence="4" key="1">
    <citation type="submission" date="2021-03" db="EMBL/GenBank/DDBJ databases">
        <title>Draft genome sequence of rust myrtle Austropuccinia psidii MF-1, a brazilian biotype.</title>
        <authorList>
            <person name="Quecine M.C."/>
            <person name="Pachon D.M.R."/>
            <person name="Bonatelli M.L."/>
            <person name="Correr F.H."/>
            <person name="Franceschini L.M."/>
            <person name="Leite T.F."/>
            <person name="Margarido G.R.A."/>
            <person name="Almeida C.A."/>
            <person name="Ferrarezi J.A."/>
            <person name="Labate C.A."/>
        </authorList>
    </citation>
    <scope>NUCLEOTIDE SEQUENCE</scope>
    <source>
        <strain evidence="4">MF-1</strain>
    </source>
</reference>
<dbReference type="OrthoDB" id="2506366at2759"/>
<evidence type="ECO:0000256" key="1">
    <source>
        <dbReference type="ARBA" id="ARBA00022801"/>
    </source>
</evidence>
<dbReference type="SUPFAM" id="SSF50630">
    <property type="entry name" value="Acid proteases"/>
    <property type="match status" value="1"/>
</dbReference>
<organism evidence="4 5">
    <name type="scientific">Austropuccinia psidii MF-1</name>
    <dbReference type="NCBI Taxonomy" id="1389203"/>
    <lineage>
        <taxon>Eukaryota</taxon>
        <taxon>Fungi</taxon>
        <taxon>Dikarya</taxon>
        <taxon>Basidiomycota</taxon>
        <taxon>Pucciniomycotina</taxon>
        <taxon>Pucciniomycetes</taxon>
        <taxon>Pucciniales</taxon>
        <taxon>Sphaerophragmiaceae</taxon>
        <taxon>Austropuccinia</taxon>
    </lineage>
</organism>
<dbReference type="AlphaFoldDB" id="A0A9Q3BL77"/>
<dbReference type="PROSITE" id="PS50175">
    <property type="entry name" value="ASP_PROT_RETROV"/>
    <property type="match status" value="1"/>
</dbReference>
<dbReference type="Pfam" id="PF00077">
    <property type="entry name" value="RVP"/>
    <property type="match status" value="1"/>
</dbReference>
<feature type="region of interest" description="Disordered" evidence="2">
    <location>
        <begin position="42"/>
        <end position="142"/>
    </location>
</feature>
<feature type="region of interest" description="Disordered" evidence="2">
    <location>
        <begin position="174"/>
        <end position="193"/>
    </location>
</feature>
<name>A0A9Q3BL77_9BASI</name>
<keyword evidence="5" id="KW-1185">Reference proteome</keyword>
<proteinExistence type="predicted"/>
<protein>
    <recommendedName>
        <fullName evidence="3">Peptidase A2 domain-containing protein</fullName>
    </recommendedName>
</protein>
<dbReference type="InterPro" id="IPR001995">
    <property type="entry name" value="Peptidase_A2_cat"/>
</dbReference>
<dbReference type="EMBL" id="AVOT02001406">
    <property type="protein sequence ID" value="MBW0466830.1"/>
    <property type="molecule type" value="Genomic_DNA"/>
</dbReference>
<feature type="compositionally biased region" description="Basic and acidic residues" evidence="2">
    <location>
        <begin position="42"/>
        <end position="52"/>
    </location>
</feature>
<accession>A0A9Q3BL77</accession>
<gene>
    <name evidence="4" type="ORF">O181_006545</name>
</gene>